<evidence type="ECO:0000259" key="4">
    <source>
        <dbReference type="Pfam" id="PF13472"/>
    </source>
</evidence>
<dbReference type="Gene3D" id="3.40.50.1110">
    <property type="entry name" value="SGNH hydrolase"/>
    <property type="match status" value="1"/>
</dbReference>
<evidence type="ECO:0000256" key="1">
    <source>
        <dbReference type="PIRSR" id="PIRSR637460-1"/>
    </source>
</evidence>
<accession>A0A1X2DIW3</accession>
<dbReference type="Pfam" id="PF13472">
    <property type="entry name" value="Lipase_GDSL_2"/>
    <property type="match status" value="1"/>
</dbReference>
<reference evidence="5 6" key="1">
    <citation type="submission" date="2016-01" db="EMBL/GenBank/DDBJ databases">
        <title>The new phylogeny of the genus Mycobacterium.</title>
        <authorList>
            <person name="Tarcisio F."/>
            <person name="Conor M."/>
            <person name="Antonella G."/>
            <person name="Elisabetta G."/>
            <person name="Giulia F.S."/>
            <person name="Sara T."/>
            <person name="Anna F."/>
            <person name="Clotilde B."/>
            <person name="Roberto B."/>
            <person name="Veronica D.S."/>
            <person name="Fabio R."/>
            <person name="Monica P."/>
            <person name="Olivier J."/>
            <person name="Enrico T."/>
            <person name="Nicola S."/>
        </authorList>
    </citation>
    <scope>NUCLEOTIDE SEQUENCE [LARGE SCALE GENOMIC DNA]</scope>
    <source>
        <strain evidence="5 6">DSM 44166</strain>
    </source>
</reference>
<dbReference type="GO" id="GO:0019433">
    <property type="term" value="P:triglyceride catabolic process"/>
    <property type="evidence" value="ECO:0007669"/>
    <property type="project" value="TreeGrafter"/>
</dbReference>
<dbReference type="OrthoDB" id="5503950at2"/>
<proteinExistence type="predicted"/>
<dbReference type="EMBL" id="LQPW01000176">
    <property type="protein sequence ID" value="ORW88076.1"/>
    <property type="molecule type" value="Genomic_DNA"/>
</dbReference>
<dbReference type="RefSeq" id="WP_085674118.1">
    <property type="nucleotide sequence ID" value="NZ_JACKRU010000104.1"/>
</dbReference>
<comment type="caution">
    <text evidence="5">The sequence shown here is derived from an EMBL/GenBank/DDBJ whole genome shotgun (WGS) entry which is preliminary data.</text>
</comment>
<dbReference type="AlphaFoldDB" id="A0A1X2DIW3"/>
<feature type="disulfide bond" evidence="2">
    <location>
        <begin position="133"/>
        <end position="143"/>
    </location>
</feature>
<evidence type="ECO:0000256" key="2">
    <source>
        <dbReference type="PIRSR" id="PIRSR637460-2"/>
    </source>
</evidence>
<dbReference type="Proteomes" id="UP000193317">
    <property type="component" value="Unassembled WGS sequence"/>
</dbReference>
<dbReference type="SUPFAM" id="SSF52266">
    <property type="entry name" value="SGNH hydrolase"/>
    <property type="match status" value="1"/>
</dbReference>
<feature type="disulfide bond" evidence="2">
    <location>
        <begin position="56"/>
        <end position="81"/>
    </location>
</feature>
<dbReference type="InterPro" id="IPR036514">
    <property type="entry name" value="SGNH_hydro_sf"/>
</dbReference>
<protein>
    <recommendedName>
        <fullName evidence="4">SGNH hydrolase-type esterase domain-containing protein</fullName>
    </recommendedName>
</protein>
<feature type="disulfide bond" evidence="2">
    <location>
        <begin position="196"/>
        <end position="245"/>
    </location>
</feature>
<keyword evidence="6" id="KW-1185">Reference proteome</keyword>
<feature type="domain" description="SGNH hydrolase-type esterase" evidence="4">
    <location>
        <begin position="36"/>
        <end position="273"/>
    </location>
</feature>
<feature type="active site" description="Nucleophile" evidence="1">
    <location>
        <position position="40"/>
    </location>
</feature>
<sequence length="294" mass="30706">MVWKQAAIASLVSAVALACAAPASGPGRAARLNYVAMGDSVAAAPGVPEQAPPQGCHKSTNNYPSVLAARLKPIRFVDATCSGAHTLDIISRQQQTRTGLIDRQLDAVGPTTDLITITIGANDVGLASDAAACEVKSANAKPCTTQFVVGDVDRISAQIAAEVPVWASMIDQVRAKAPRARIVLVGYGTLIRPGGCFPAQPVLARDSDYLQAKLNELDERQRQVAAAEGVDYFDTRPMSTGHDMCAPPAQRYTEGYEVRAPAVALHPTAFGAAAVGNALADYFGLPPARSAARS</sequence>
<feature type="chain" id="PRO_5038860516" description="SGNH hydrolase-type esterase domain-containing protein" evidence="3">
    <location>
        <begin position="21"/>
        <end position="294"/>
    </location>
</feature>
<evidence type="ECO:0000256" key="3">
    <source>
        <dbReference type="SAM" id="SignalP"/>
    </source>
</evidence>
<gene>
    <name evidence="5" type="ORF">AWC27_14530</name>
</gene>
<dbReference type="GO" id="GO:0004806">
    <property type="term" value="F:triacylglycerol lipase activity"/>
    <property type="evidence" value="ECO:0007669"/>
    <property type="project" value="TreeGrafter"/>
</dbReference>
<dbReference type="InterPro" id="IPR013830">
    <property type="entry name" value="SGNH_hydro"/>
</dbReference>
<evidence type="ECO:0000313" key="5">
    <source>
        <dbReference type="EMBL" id="ORW88076.1"/>
    </source>
</evidence>
<keyword evidence="2" id="KW-1015">Disulfide bond</keyword>
<dbReference type="PANTHER" id="PTHR37981:SF1">
    <property type="entry name" value="SGNH HYDROLASE-TYPE ESTERASE DOMAIN-CONTAINING PROTEIN"/>
    <property type="match status" value="1"/>
</dbReference>
<keyword evidence="3" id="KW-0732">Signal</keyword>
<feature type="signal peptide" evidence="3">
    <location>
        <begin position="1"/>
        <end position="20"/>
    </location>
</feature>
<feature type="active site" evidence="1">
    <location>
        <position position="266"/>
    </location>
</feature>
<dbReference type="PROSITE" id="PS51257">
    <property type="entry name" value="PROKAR_LIPOPROTEIN"/>
    <property type="match status" value="1"/>
</dbReference>
<name>A0A1X2DIW3_MYCSZ</name>
<organism evidence="5 6">
    <name type="scientific">Mycobacterium szulgai</name>
    <dbReference type="NCBI Taxonomy" id="1787"/>
    <lineage>
        <taxon>Bacteria</taxon>
        <taxon>Bacillati</taxon>
        <taxon>Actinomycetota</taxon>
        <taxon>Actinomycetes</taxon>
        <taxon>Mycobacteriales</taxon>
        <taxon>Mycobacteriaceae</taxon>
        <taxon>Mycobacterium</taxon>
    </lineage>
</organism>
<dbReference type="PANTHER" id="PTHR37981">
    <property type="entry name" value="LIPASE 2"/>
    <property type="match status" value="1"/>
</dbReference>
<dbReference type="InterPro" id="IPR037460">
    <property type="entry name" value="SEST-like"/>
</dbReference>
<evidence type="ECO:0000313" key="6">
    <source>
        <dbReference type="Proteomes" id="UP000193317"/>
    </source>
</evidence>
<dbReference type="CDD" id="cd01823">
    <property type="entry name" value="SEST_like"/>
    <property type="match status" value="1"/>
</dbReference>